<dbReference type="GO" id="GO:0071973">
    <property type="term" value="P:bacterial-type flagellum-dependent cell motility"/>
    <property type="evidence" value="ECO:0007669"/>
    <property type="project" value="TreeGrafter"/>
</dbReference>
<feature type="domain" description="Flagellar hook-associated protein 2 N-terminal" evidence="6">
    <location>
        <begin position="18"/>
        <end position="116"/>
    </location>
</feature>
<dbReference type="GO" id="GO:0009421">
    <property type="term" value="C:bacterial-type flagellum filament cap"/>
    <property type="evidence" value="ECO:0007669"/>
    <property type="project" value="InterPro"/>
</dbReference>
<dbReference type="GO" id="GO:0009424">
    <property type="term" value="C:bacterial-type flagellum hook"/>
    <property type="evidence" value="ECO:0007669"/>
    <property type="project" value="UniProtKB-UniRule"/>
</dbReference>
<dbReference type="AlphaFoldDB" id="A0A7G9LMR6"/>
<accession>A0A7G9LMR6</accession>
<keyword evidence="5" id="KW-0964">Secreted</keyword>
<organism evidence="8 9">
    <name type="scientific">Aliarcobacter cryaerophilus</name>
    <dbReference type="NCBI Taxonomy" id="28198"/>
    <lineage>
        <taxon>Bacteria</taxon>
        <taxon>Pseudomonadati</taxon>
        <taxon>Campylobacterota</taxon>
        <taxon>Epsilonproteobacteria</taxon>
        <taxon>Campylobacterales</taxon>
        <taxon>Arcobacteraceae</taxon>
        <taxon>Aliarcobacter</taxon>
    </lineage>
</organism>
<feature type="domain" description="Flagellar hook-associated protein 2 C-terminal" evidence="7">
    <location>
        <begin position="330"/>
        <end position="541"/>
    </location>
</feature>
<evidence type="ECO:0000256" key="1">
    <source>
        <dbReference type="ARBA" id="ARBA00009764"/>
    </source>
</evidence>
<dbReference type="InterPro" id="IPR040026">
    <property type="entry name" value="FliD"/>
</dbReference>
<evidence type="ECO:0000256" key="5">
    <source>
        <dbReference type="RuleBase" id="RU362066"/>
    </source>
</evidence>
<dbReference type="GO" id="GO:0005576">
    <property type="term" value="C:extracellular region"/>
    <property type="evidence" value="ECO:0007669"/>
    <property type="project" value="UniProtKB-SubCell"/>
</dbReference>
<evidence type="ECO:0000259" key="6">
    <source>
        <dbReference type="Pfam" id="PF02465"/>
    </source>
</evidence>
<reference evidence="8 9" key="1">
    <citation type="journal article" date="2020" name="Front. Microbiol.">
        <title>Genomic Analysis and Antimicrobial Resistance of Aliarcobacter cryaerophilus Strains From German Water Poultry.</title>
        <authorList>
            <person name="Muller E."/>
            <person name="Hotzel H."/>
            <person name="Ahlers C."/>
            <person name="Hanel I."/>
            <person name="Tomaso H."/>
            <person name="Abdel-Glil M.Y."/>
        </authorList>
    </citation>
    <scope>NUCLEOTIDE SEQUENCE [LARGE SCALE GENOMIC DNA]</scope>
    <source>
        <strain evidence="8 9">16CS1285-4</strain>
    </source>
</reference>
<proteinExistence type="inferred from homology"/>
<comment type="function">
    <text evidence="5">Required for morphogenesis and for the elongation of the flagellar filament by facilitating polymerization of the flagellin monomers at the tip of growing filament. Forms a capping structure, which prevents flagellin subunits (transported through the central channel of the flagellum) from leaking out without polymerization at the distal end.</text>
</comment>
<comment type="subcellular location">
    <subcellularLocation>
        <location evidence="5">Secreted</location>
    </subcellularLocation>
    <subcellularLocation>
        <location evidence="5">Bacterial flagellum</location>
    </subcellularLocation>
</comment>
<evidence type="ECO:0000256" key="2">
    <source>
        <dbReference type="ARBA" id="ARBA00011255"/>
    </source>
</evidence>
<dbReference type="Proteomes" id="UP000515842">
    <property type="component" value="Chromosome"/>
</dbReference>
<comment type="subunit">
    <text evidence="2 5">Homopentamer.</text>
</comment>
<comment type="similarity">
    <text evidence="1 5">Belongs to the FliD family.</text>
</comment>
<dbReference type="GO" id="GO:0007155">
    <property type="term" value="P:cell adhesion"/>
    <property type="evidence" value="ECO:0007669"/>
    <property type="project" value="InterPro"/>
</dbReference>
<dbReference type="PANTHER" id="PTHR30288">
    <property type="entry name" value="FLAGELLAR CAP/ASSEMBLY PROTEIN FLID"/>
    <property type="match status" value="1"/>
</dbReference>
<dbReference type="EMBL" id="CP060693">
    <property type="protein sequence ID" value="QNM89915.1"/>
    <property type="molecule type" value="Genomic_DNA"/>
</dbReference>
<evidence type="ECO:0000256" key="3">
    <source>
        <dbReference type="ARBA" id="ARBA00023054"/>
    </source>
</evidence>
<dbReference type="Pfam" id="PF07195">
    <property type="entry name" value="FliD_C"/>
    <property type="match status" value="1"/>
</dbReference>
<dbReference type="Pfam" id="PF02465">
    <property type="entry name" value="FliD_N"/>
    <property type="match status" value="1"/>
</dbReference>
<sequence length="558" mass="59773">MAEGILGLGQGQAASLNSDMLEKLKAVDRKATVEPIEKKLEKFESEKKVISDVTTKVNELFDAVKVFSLNQSTGTNAFQQKSANVSGDGVVFDSDDLSALKTGSMRVQVTQLAQKDVWQSNPISGSKTDTVNAGIITINGTNIDTSTMSYTKLTEEINKISGVQASLVDSSDGKFRLAIKSTETGTANKINFDSSSGKISDGAAKLFGSTQKDEWQTAINVSGNQTVDAGKITINGKEIETNGKTFDALITEINTSNIGVKASLVGSDGNFKLSIQSTETGADKKIDFKVSGGSISAGALALFGNSDKSELDNSLNVVEAKDNTNNVLKAQDMQLKADGVDYSSSSNTITIDGLKITATKETGDSTINIENDTTTLSAQMKNFADKFNELRATIENEIYSADASVDNKGALRDMLATIKNELFGTGSGDKSIFSFGFSLDEKSGDILFNQKDFEASIKNGTADLEALFAGTPDKKGIATSMDEAISISGVTKNLLDYEINMLEREERLKKDKEAAETTLDNRYSLMAQQFASYGVMINQMESSFSGLKMLILQSQASR</sequence>
<name>A0A7G9LMR6_9BACT</name>
<keyword evidence="3" id="KW-0175">Coiled coil</keyword>
<evidence type="ECO:0000259" key="7">
    <source>
        <dbReference type="Pfam" id="PF07195"/>
    </source>
</evidence>
<dbReference type="InterPro" id="IPR003481">
    <property type="entry name" value="FliD_N"/>
</dbReference>
<evidence type="ECO:0000313" key="9">
    <source>
        <dbReference type="Proteomes" id="UP000515842"/>
    </source>
</evidence>
<keyword evidence="4 5" id="KW-0975">Bacterial flagellum</keyword>
<dbReference type="InterPro" id="IPR010809">
    <property type="entry name" value="FliD_C"/>
</dbReference>
<dbReference type="RefSeq" id="WP_187474335.1">
    <property type="nucleotide sequence ID" value="NZ_CP060693.1"/>
</dbReference>
<dbReference type="PANTHER" id="PTHR30288:SF0">
    <property type="entry name" value="FLAGELLAR HOOK-ASSOCIATED PROTEIN 2"/>
    <property type="match status" value="1"/>
</dbReference>
<evidence type="ECO:0000256" key="4">
    <source>
        <dbReference type="ARBA" id="ARBA00023143"/>
    </source>
</evidence>
<protein>
    <recommendedName>
        <fullName evidence="5">Flagellar hook-associated protein 2</fullName>
        <shortName evidence="5">HAP2</shortName>
    </recommendedName>
    <alternativeName>
        <fullName evidence="5">Flagellar cap protein</fullName>
    </alternativeName>
</protein>
<keyword evidence="8" id="KW-0969">Cilium</keyword>
<gene>
    <name evidence="8" type="primary">fliD</name>
    <name evidence="8" type="ORF">HOO34_09860</name>
</gene>
<keyword evidence="8" id="KW-0966">Cell projection</keyword>
<keyword evidence="8" id="KW-0282">Flagellum</keyword>
<evidence type="ECO:0000313" key="8">
    <source>
        <dbReference type="EMBL" id="QNM89915.1"/>
    </source>
</evidence>